<sequence length="116" mass="13039">MAFVNRNNAHLGPTLVGRSDSLLGYTEHSSLMMEKRQLFLRSYQFCRKQSLSERMKRSLVKIKKDSVLLSIAAVEEGFSAYLALTIIIAILLLLVSGRRIQGGEKGKENIGNFMCM</sequence>
<dbReference type="Proteomes" id="UP000008311">
    <property type="component" value="Unassembled WGS sequence"/>
</dbReference>
<name>B9RFT1_RICCO</name>
<feature type="transmembrane region" description="Helical" evidence="1">
    <location>
        <begin position="78"/>
        <end position="97"/>
    </location>
</feature>
<organism evidence="2 3">
    <name type="scientific">Ricinus communis</name>
    <name type="common">Castor bean</name>
    <dbReference type="NCBI Taxonomy" id="3988"/>
    <lineage>
        <taxon>Eukaryota</taxon>
        <taxon>Viridiplantae</taxon>
        <taxon>Streptophyta</taxon>
        <taxon>Embryophyta</taxon>
        <taxon>Tracheophyta</taxon>
        <taxon>Spermatophyta</taxon>
        <taxon>Magnoliopsida</taxon>
        <taxon>eudicotyledons</taxon>
        <taxon>Gunneridae</taxon>
        <taxon>Pentapetalae</taxon>
        <taxon>rosids</taxon>
        <taxon>fabids</taxon>
        <taxon>Malpighiales</taxon>
        <taxon>Euphorbiaceae</taxon>
        <taxon>Acalyphoideae</taxon>
        <taxon>Acalypheae</taxon>
        <taxon>Ricinus</taxon>
    </lineage>
</organism>
<dbReference type="InParanoid" id="B9RFT1"/>
<dbReference type="AlphaFoldDB" id="B9RFT1"/>
<gene>
    <name evidence="2" type="ORF">RCOM_1437170</name>
</gene>
<evidence type="ECO:0000313" key="3">
    <source>
        <dbReference type="Proteomes" id="UP000008311"/>
    </source>
</evidence>
<protein>
    <submittedName>
        <fullName evidence="2">Uncharacterized protein</fullName>
    </submittedName>
</protein>
<keyword evidence="1" id="KW-0472">Membrane</keyword>
<keyword evidence="1" id="KW-0812">Transmembrane</keyword>
<reference evidence="3" key="1">
    <citation type="journal article" date="2010" name="Nat. Biotechnol.">
        <title>Draft genome sequence of the oilseed species Ricinus communis.</title>
        <authorList>
            <person name="Chan A.P."/>
            <person name="Crabtree J."/>
            <person name="Zhao Q."/>
            <person name="Lorenzi H."/>
            <person name="Orvis J."/>
            <person name="Puiu D."/>
            <person name="Melake-Berhan A."/>
            <person name="Jones K.M."/>
            <person name="Redman J."/>
            <person name="Chen G."/>
            <person name="Cahoon E.B."/>
            <person name="Gedil M."/>
            <person name="Stanke M."/>
            <person name="Haas B.J."/>
            <person name="Wortman J.R."/>
            <person name="Fraser-Liggett C.M."/>
            <person name="Ravel J."/>
            <person name="Rabinowicz P.D."/>
        </authorList>
    </citation>
    <scope>NUCLEOTIDE SEQUENCE [LARGE SCALE GENOMIC DNA]</scope>
    <source>
        <strain evidence="3">cv. Hale</strain>
    </source>
</reference>
<keyword evidence="3" id="KW-1185">Reference proteome</keyword>
<dbReference type="EMBL" id="EQ973777">
    <property type="protein sequence ID" value="EEF50052.1"/>
    <property type="molecule type" value="Genomic_DNA"/>
</dbReference>
<evidence type="ECO:0000256" key="1">
    <source>
        <dbReference type="SAM" id="Phobius"/>
    </source>
</evidence>
<accession>B9RFT1</accession>
<proteinExistence type="predicted"/>
<evidence type="ECO:0000313" key="2">
    <source>
        <dbReference type="EMBL" id="EEF50052.1"/>
    </source>
</evidence>
<keyword evidence="1" id="KW-1133">Transmembrane helix</keyword>